<dbReference type="InterPro" id="IPR013783">
    <property type="entry name" value="Ig-like_fold"/>
</dbReference>
<name>A0ABQ9FGU3_TEGGR</name>
<sequence length="315" mass="33057">MLVILSVTTSPSFVARYPTQSVTFTCTISDNLYSVTAVRWYFSNTLILTNGVPISSYSGRASGGTVSSPSLTLTNLVMSDAGSYICSATNSNGENRNSSHSTLGMQNGGQYMCVASNYFGQSNSTVQLDVYVKPSSVILSASSTNVNVNQPVTFSCFANGVPSQSYRWYKGNSLIAGQTGSNYQIASAQGTDSGSYQCQAYNLAGSTTSSTVALTVNTAVAPTSATITSSPSNGQVNEGGTITLTCTSDGTNPSYSWTRNGASTTWNTQSINITNAGSQDTDTYVCQASNAVGSVVRSFSVMVISKYYHTPVEQT</sequence>
<dbReference type="InterPro" id="IPR013106">
    <property type="entry name" value="Ig_V-set"/>
</dbReference>
<evidence type="ECO:0000259" key="2">
    <source>
        <dbReference type="PROSITE" id="PS50835"/>
    </source>
</evidence>
<dbReference type="Pfam" id="PF13927">
    <property type="entry name" value="Ig_3"/>
    <property type="match status" value="1"/>
</dbReference>
<dbReference type="CDD" id="cd00096">
    <property type="entry name" value="Ig"/>
    <property type="match status" value="1"/>
</dbReference>
<dbReference type="Pfam" id="PF07686">
    <property type="entry name" value="V-set"/>
    <property type="match status" value="1"/>
</dbReference>
<reference evidence="3 4" key="1">
    <citation type="submission" date="2022-12" db="EMBL/GenBank/DDBJ databases">
        <title>Chromosome-level genome of Tegillarca granosa.</title>
        <authorList>
            <person name="Kim J."/>
        </authorList>
    </citation>
    <scope>NUCLEOTIDE SEQUENCE [LARGE SCALE GENOMIC DNA]</scope>
    <source>
        <strain evidence="3">Teg-2019</strain>
        <tissue evidence="3">Adductor muscle</tissue>
    </source>
</reference>
<feature type="domain" description="Ig-like" evidence="2">
    <location>
        <begin position="222"/>
        <end position="302"/>
    </location>
</feature>
<dbReference type="InterPro" id="IPR007110">
    <property type="entry name" value="Ig-like_dom"/>
</dbReference>
<proteinExistence type="predicted"/>
<dbReference type="SMART" id="SM00409">
    <property type="entry name" value="IG"/>
    <property type="match status" value="3"/>
</dbReference>
<protein>
    <recommendedName>
        <fullName evidence="2">Ig-like domain-containing protein</fullName>
    </recommendedName>
</protein>
<dbReference type="InterPro" id="IPR003598">
    <property type="entry name" value="Ig_sub2"/>
</dbReference>
<dbReference type="EMBL" id="JARBDR010000328">
    <property type="protein sequence ID" value="KAJ8316499.1"/>
    <property type="molecule type" value="Genomic_DNA"/>
</dbReference>
<comment type="caution">
    <text evidence="3">The sequence shown here is derived from an EMBL/GenBank/DDBJ whole genome shotgun (WGS) entry which is preliminary data.</text>
</comment>
<evidence type="ECO:0000256" key="1">
    <source>
        <dbReference type="ARBA" id="ARBA00023319"/>
    </source>
</evidence>
<dbReference type="Proteomes" id="UP001217089">
    <property type="component" value="Unassembled WGS sequence"/>
</dbReference>
<gene>
    <name evidence="3" type="ORF">KUTeg_006513</name>
</gene>
<dbReference type="Gene3D" id="2.60.40.10">
    <property type="entry name" value="Immunoglobulins"/>
    <property type="match status" value="4"/>
</dbReference>
<accession>A0ABQ9FGU3</accession>
<dbReference type="InterPro" id="IPR036179">
    <property type="entry name" value="Ig-like_dom_sf"/>
</dbReference>
<organism evidence="3 4">
    <name type="scientific">Tegillarca granosa</name>
    <name type="common">Malaysian cockle</name>
    <name type="synonym">Anadara granosa</name>
    <dbReference type="NCBI Taxonomy" id="220873"/>
    <lineage>
        <taxon>Eukaryota</taxon>
        <taxon>Metazoa</taxon>
        <taxon>Spiralia</taxon>
        <taxon>Lophotrochozoa</taxon>
        <taxon>Mollusca</taxon>
        <taxon>Bivalvia</taxon>
        <taxon>Autobranchia</taxon>
        <taxon>Pteriomorphia</taxon>
        <taxon>Arcoida</taxon>
        <taxon>Arcoidea</taxon>
        <taxon>Arcidae</taxon>
        <taxon>Tegillarca</taxon>
    </lineage>
</organism>
<dbReference type="SUPFAM" id="SSF48726">
    <property type="entry name" value="Immunoglobulin"/>
    <property type="match status" value="4"/>
</dbReference>
<dbReference type="PANTHER" id="PTHR10075:SF14">
    <property type="entry name" value="CELL ADHESION MOLECULE DSCAM2-RELATED"/>
    <property type="match status" value="1"/>
</dbReference>
<dbReference type="Pfam" id="PF13895">
    <property type="entry name" value="Ig_2"/>
    <property type="match status" value="1"/>
</dbReference>
<dbReference type="PROSITE" id="PS50835">
    <property type="entry name" value="IG_LIKE"/>
    <property type="match status" value="3"/>
</dbReference>
<keyword evidence="1" id="KW-0393">Immunoglobulin domain</keyword>
<keyword evidence="4" id="KW-1185">Reference proteome</keyword>
<dbReference type="SMART" id="SM00408">
    <property type="entry name" value="IGc2"/>
    <property type="match status" value="3"/>
</dbReference>
<dbReference type="InterPro" id="IPR003599">
    <property type="entry name" value="Ig_sub"/>
</dbReference>
<evidence type="ECO:0000313" key="3">
    <source>
        <dbReference type="EMBL" id="KAJ8316499.1"/>
    </source>
</evidence>
<dbReference type="PANTHER" id="PTHR10075">
    <property type="entry name" value="BASIGIN RELATED"/>
    <property type="match status" value="1"/>
</dbReference>
<feature type="domain" description="Ig-like" evidence="2">
    <location>
        <begin position="134"/>
        <end position="215"/>
    </location>
</feature>
<feature type="domain" description="Ig-like" evidence="2">
    <location>
        <begin position="20"/>
        <end position="104"/>
    </location>
</feature>
<evidence type="ECO:0000313" key="4">
    <source>
        <dbReference type="Proteomes" id="UP001217089"/>
    </source>
</evidence>